<dbReference type="GO" id="GO:0004222">
    <property type="term" value="F:metalloendopeptidase activity"/>
    <property type="evidence" value="ECO:0007669"/>
    <property type="project" value="TreeGrafter"/>
</dbReference>
<sequence>MKVFTSPKDYLIPITKDLGGKFQNDFYLRLIAIENDFNENIILNSISFLLFNNKGEALKEISYRGNTLEKRAEDSIEELNIYRENIIYECLGLEKFWNNDSLSASLTIAPNKQFVIMAEYFNLITYDEIEKVEIVINYDINNENINHIHSLSLKAYEVKNPYVFPVKGTWIATDIYSSIDSHRWCYNSEFAFDLGQLNEDFMLISKEGMENEEYVHYGKEIVAIGDGTVIEAYNDFPEYSLGYKNKLERSHYDNLEKIHGPVQRSAGNYVVIEHANSEYSFYCHMIPNSVQVKKGQKVKAGEVLGRLGNSGNSNCPHLHFHLMDGANKLTARGLPCNFINIKDITNEEINSIDEDSMIIKTF</sequence>
<organism evidence="2 3">
    <name type="scientific">Clostridium argentinense CDC 2741</name>
    <dbReference type="NCBI Taxonomy" id="1418104"/>
    <lineage>
        <taxon>Bacteria</taxon>
        <taxon>Bacillati</taxon>
        <taxon>Bacillota</taxon>
        <taxon>Clostridia</taxon>
        <taxon>Eubacteriales</taxon>
        <taxon>Clostridiaceae</taxon>
        <taxon>Clostridium</taxon>
    </lineage>
</organism>
<accession>A0A0C1UHM4</accession>
<dbReference type="OrthoDB" id="9809488at2"/>
<dbReference type="STRING" id="29341.RSJ17_13100"/>
<dbReference type="RefSeq" id="WP_039632405.1">
    <property type="nucleotide sequence ID" value="NZ_AYSO01000015.1"/>
</dbReference>
<name>A0A0C1UHM4_9CLOT</name>
<proteinExistence type="predicted"/>
<evidence type="ECO:0000259" key="1">
    <source>
        <dbReference type="Pfam" id="PF01551"/>
    </source>
</evidence>
<gene>
    <name evidence="2" type="ORF">U732_1424</name>
</gene>
<feature type="domain" description="M23ase beta-sheet core" evidence="1">
    <location>
        <begin position="264"/>
        <end position="326"/>
    </location>
</feature>
<dbReference type="CDD" id="cd12797">
    <property type="entry name" value="M23_peptidase"/>
    <property type="match status" value="1"/>
</dbReference>
<reference evidence="2 3" key="1">
    <citation type="journal article" date="2015" name="Infect. Genet. Evol.">
        <title>Genomic sequences of six botulinum neurotoxin-producing strains representing three clostridial species illustrate the mobility and diversity of botulinum neurotoxin genes.</title>
        <authorList>
            <person name="Smith T.J."/>
            <person name="Hill K.K."/>
            <person name="Xie G."/>
            <person name="Foley B.T."/>
            <person name="Williamson C.H."/>
            <person name="Foster J.T."/>
            <person name="Johnson S.L."/>
            <person name="Chertkov O."/>
            <person name="Teshima H."/>
            <person name="Gibbons H.S."/>
            <person name="Johnsky L.A."/>
            <person name="Karavis M.A."/>
            <person name="Smith L.A."/>
        </authorList>
    </citation>
    <scope>NUCLEOTIDE SEQUENCE [LARGE SCALE GENOMIC DNA]</scope>
    <source>
        <strain evidence="2 3">CDC 2741</strain>
    </source>
</reference>
<dbReference type="Pfam" id="PF01551">
    <property type="entry name" value="Peptidase_M23"/>
    <property type="match status" value="1"/>
</dbReference>
<dbReference type="Proteomes" id="UP000031366">
    <property type="component" value="Unassembled WGS sequence"/>
</dbReference>
<evidence type="ECO:0000313" key="2">
    <source>
        <dbReference type="EMBL" id="KIE46875.1"/>
    </source>
</evidence>
<dbReference type="InterPro" id="IPR016047">
    <property type="entry name" value="M23ase_b-sheet_dom"/>
</dbReference>
<comment type="caution">
    <text evidence="2">The sequence shown here is derived from an EMBL/GenBank/DDBJ whole genome shotgun (WGS) entry which is preliminary data.</text>
</comment>
<dbReference type="InterPro" id="IPR050570">
    <property type="entry name" value="Cell_wall_metabolism_enzyme"/>
</dbReference>
<dbReference type="PANTHER" id="PTHR21666">
    <property type="entry name" value="PEPTIDASE-RELATED"/>
    <property type="match status" value="1"/>
</dbReference>
<protein>
    <submittedName>
        <fullName evidence="2">Peptidase M23 family protein</fullName>
    </submittedName>
</protein>
<dbReference type="SUPFAM" id="SSF51261">
    <property type="entry name" value="Duplicated hybrid motif"/>
    <property type="match status" value="1"/>
</dbReference>
<dbReference type="InterPro" id="IPR011055">
    <property type="entry name" value="Dup_hybrid_motif"/>
</dbReference>
<dbReference type="EMBL" id="AYSO01000015">
    <property type="protein sequence ID" value="KIE46875.1"/>
    <property type="molecule type" value="Genomic_DNA"/>
</dbReference>
<dbReference type="Gene3D" id="2.70.70.10">
    <property type="entry name" value="Glucose Permease (Domain IIA)"/>
    <property type="match status" value="1"/>
</dbReference>
<dbReference type="AlphaFoldDB" id="A0A0C1UHM4"/>
<evidence type="ECO:0000313" key="3">
    <source>
        <dbReference type="Proteomes" id="UP000031366"/>
    </source>
</evidence>
<dbReference type="PANTHER" id="PTHR21666:SF270">
    <property type="entry name" value="MUREIN HYDROLASE ACTIVATOR ENVC"/>
    <property type="match status" value="1"/>
</dbReference>
<keyword evidence="3" id="KW-1185">Reference proteome</keyword>